<dbReference type="Gene3D" id="3.80.10.10">
    <property type="entry name" value="Ribonuclease Inhibitor"/>
    <property type="match status" value="2"/>
</dbReference>
<keyword evidence="3" id="KW-0433">Leucine-rich repeat</keyword>
<evidence type="ECO:0000256" key="2">
    <source>
        <dbReference type="ARBA" id="ARBA00022475"/>
    </source>
</evidence>
<keyword evidence="4" id="KW-0812">Transmembrane</keyword>
<reference evidence="10" key="1">
    <citation type="submission" date="2025-08" db="UniProtKB">
        <authorList>
            <consortium name="Ensembl"/>
        </authorList>
    </citation>
    <scope>IDENTIFICATION</scope>
</reference>
<evidence type="ECO:0000313" key="10">
    <source>
        <dbReference type="Ensembl" id="ENSCPGP00000017544.1"/>
    </source>
</evidence>
<dbReference type="GO" id="GO:0005886">
    <property type="term" value="C:plasma membrane"/>
    <property type="evidence" value="ECO:0007669"/>
    <property type="project" value="UniProtKB-SubCell"/>
</dbReference>
<keyword evidence="8" id="KW-0472">Membrane</keyword>
<dbReference type="FunFam" id="3.80.10.10:FF:001438">
    <property type="entry name" value="Uncharacterized protein"/>
    <property type="match status" value="1"/>
</dbReference>
<dbReference type="SMART" id="SM00369">
    <property type="entry name" value="LRR_TYP"/>
    <property type="match status" value="11"/>
</dbReference>
<evidence type="ECO:0000313" key="11">
    <source>
        <dbReference type="Proteomes" id="UP000694419"/>
    </source>
</evidence>
<evidence type="ECO:0000259" key="9">
    <source>
        <dbReference type="SMART" id="SM00082"/>
    </source>
</evidence>
<dbReference type="Ensembl" id="ENSCPGT00000019192.1">
    <property type="protein sequence ID" value="ENSCPGP00000017544.1"/>
    <property type="gene ID" value="ENSCPGG00000012298.1"/>
</dbReference>
<protein>
    <recommendedName>
        <fullName evidence="9">LRRCT domain-containing protein</fullName>
    </recommendedName>
</protein>
<evidence type="ECO:0000256" key="1">
    <source>
        <dbReference type="ARBA" id="ARBA00004236"/>
    </source>
</evidence>
<keyword evidence="6" id="KW-0677">Repeat</keyword>
<keyword evidence="2" id="KW-1003">Cell membrane</keyword>
<evidence type="ECO:0000256" key="3">
    <source>
        <dbReference type="ARBA" id="ARBA00022614"/>
    </source>
</evidence>
<name>A0A8C3K623_9CHAR</name>
<dbReference type="InterPro" id="IPR032675">
    <property type="entry name" value="LRR_dom_sf"/>
</dbReference>
<keyword evidence="11" id="KW-1185">Reference proteome</keyword>
<accession>A0A8C3K623</accession>
<dbReference type="PANTHER" id="PTHR24366:SF170">
    <property type="entry name" value="RE50361P"/>
    <property type="match status" value="1"/>
</dbReference>
<comment type="subcellular location">
    <subcellularLocation>
        <location evidence="1">Cell membrane</location>
    </subcellularLocation>
</comment>
<evidence type="ECO:0000256" key="7">
    <source>
        <dbReference type="ARBA" id="ARBA00022989"/>
    </source>
</evidence>
<dbReference type="PANTHER" id="PTHR24366">
    <property type="entry name" value="IG(IMMUNOGLOBULIN) AND LRR(LEUCINE RICH REPEAT) DOMAINS"/>
    <property type="match status" value="1"/>
</dbReference>
<proteinExistence type="predicted"/>
<keyword evidence="7" id="KW-1133">Transmembrane helix</keyword>
<organism evidence="10 11">
    <name type="scientific">Calidris pygmaea</name>
    <name type="common">Spoon-billed sandpiper</name>
    <dbReference type="NCBI Taxonomy" id="425635"/>
    <lineage>
        <taxon>Eukaryota</taxon>
        <taxon>Metazoa</taxon>
        <taxon>Chordata</taxon>
        <taxon>Craniata</taxon>
        <taxon>Vertebrata</taxon>
        <taxon>Euteleostomi</taxon>
        <taxon>Archelosauria</taxon>
        <taxon>Archosauria</taxon>
        <taxon>Dinosauria</taxon>
        <taxon>Saurischia</taxon>
        <taxon>Theropoda</taxon>
        <taxon>Coelurosauria</taxon>
        <taxon>Aves</taxon>
        <taxon>Neognathae</taxon>
        <taxon>Neoaves</taxon>
        <taxon>Charadriiformes</taxon>
        <taxon>Scolopacidae</taxon>
        <taxon>Calidris</taxon>
    </lineage>
</organism>
<dbReference type="SUPFAM" id="SSF52058">
    <property type="entry name" value="L domain-like"/>
    <property type="match status" value="1"/>
</dbReference>
<dbReference type="PROSITE" id="PS51450">
    <property type="entry name" value="LRR"/>
    <property type="match status" value="2"/>
</dbReference>
<dbReference type="AlphaFoldDB" id="A0A8C3K623"/>
<dbReference type="InterPro" id="IPR000483">
    <property type="entry name" value="Cys-rich_flank_reg_C"/>
</dbReference>
<dbReference type="Pfam" id="PF13855">
    <property type="entry name" value="LRR_8"/>
    <property type="match status" value="3"/>
</dbReference>
<keyword evidence="5" id="KW-0732">Signal</keyword>
<dbReference type="InterPro" id="IPR003591">
    <property type="entry name" value="Leu-rich_rpt_typical-subtyp"/>
</dbReference>
<reference evidence="10" key="2">
    <citation type="submission" date="2025-09" db="UniProtKB">
        <authorList>
            <consortium name="Ensembl"/>
        </authorList>
    </citation>
    <scope>IDENTIFICATION</scope>
</reference>
<evidence type="ECO:0000256" key="4">
    <source>
        <dbReference type="ARBA" id="ARBA00022692"/>
    </source>
</evidence>
<evidence type="ECO:0000256" key="8">
    <source>
        <dbReference type="ARBA" id="ARBA00023136"/>
    </source>
</evidence>
<evidence type="ECO:0000256" key="5">
    <source>
        <dbReference type="ARBA" id="ARBA00022729"/>
    </source>
</evidence>
<evidence type="ECO:0000256" key="6">
    <source>
        <dbReference type="ARBA" id="ARBA00022737"/>
    </source>
</evidence>
<dbReference type="InterPro" id="IPR001611">
    <property type="entry name" value="Leu-rich_rpt"/>
</dbReference>
<dbReference type="Proteomes" id="UP000694419">
    <property type="component" value="Unplaced"/>
</dbReference>
<feature type="domain" description="LRRCT" evidence="9">
    <location>
        <begin position="330"/>
        <end position="380"/>
    </location>
</feature>
<dbReference type="SMART" id="SM00082">
    <property type="entry name" value="LRRCT"/>
    <property type="match status" value="1"/>
</dbReference>
<sequence length="492" mass="54435">STHSPLKGLALHVLSDAKAGLSLNISDSCPSMCKCAPEEIIHCNRAGLRALPGEIAASTVSLNLSNNYLRILTTNTFRNLTFLHSLWLDGNNLTFLSPGTFHALSKLRELHLSRNSRLTYLHANTFRGLLNLISLDLSHCNIFEIHPLLFSHLPSLERLDLASNNMRYVPQAFRNLSSLTRLSLEGNHIEAIGRDSLKDLETLYDLNLRKNRIWIIQNGAFTKLLRLGMLNLGHNFIADLPNQLFDGLIQLKTMHLEANRITAVDCTFRQLLNLRNLYLNNNQISSISDSAFAYLNKLHFLHLSKNNLSSLPIRLFAELPKLKYVFLSHNPWRCDCKMLWFWRWSATRRGAVEGLHCAFPGPPNATAIDVPRPGDPTDCTVPPELASEDKCWVAGTSLAPRPPTLPSKVALLALPREMGRAAFLSSAPTGDDMSSAGAGLNCSCPSTCGVPRKGSAHQHLSKRAAASHSWHTRCSAVRTQHSVGGVGENVTK</sequence>